<evidence type="ECO:0000313" key="2">
    <source>
        <dbReference type="EMBL" id="QCD98435.1"/>
    </source>
</evidence>
<evidence type="ECO:0000256" key="1">
    <source>
        <dbReference type="SAM" id="MobiDB-lite"/>
    </source>
</evidence>
<proteinExistence type="predicted"/>
<name>A0A4D6MAS1_VIGUN</name>
<reference evidence="2 3" key="1">
    <citation type="submission" date="2019-04" db="EMBL/GenBank/DDBJ databases">
        <title>An improved genome assembly and genetic linkage map for asparagus bean, Vigna unguiculata ssp. sesquipedialis.</title>
        <authorList>
            <person name="Xia Q."/>
            <person name="Zhang R."/>
            <person name="Dong Y."/>
        </authorList>
    </citation>
    <scope>NUCLEOTIDE SEQUENCE [LARGE SCALE GENOMIC DNA]</scope>
    <source>
        <tissue evidence="2">Leaf</tissue>
    </source>
</reference>
<organism evidence="2 3">
    <name type="scientific">Vigna unguiculata</name>
    <name type="common">Cowpea</name>
    <dbReference type="NCBI Taxonomy" id="3917"/>
    <lineage>
        <taxon>Eukaryota</taxon>
        <taxon>Viridiplantae</taxon>
        <taxon>Streptophyta</taxon>
        <taxon>Embryophyta</taxon>
        <taxon>Tracheophyta</taxon>
        <taxon>Spermatophyta</taxon>
        <taxon>Magnoliopsida</taxon>
        <taxon>eudicotyledons</taxon>
        <taxon>Gunneridae</taxon>
        <taxon>Pentapetalae</taxon>
        <taxon>rosids</taxon>
        <taxon>fabids</taxon>
        <taxon>Fabales</taxon>
        <taxon>Fabaceae</taxon>
        <taxon>Papilionoideae</taxon>
        <taxon>50 kb inversion clade</taxon>
        <taxon>NPAAA clade</taxon>
        <taxon>indigoferoid/millettioid clade</taxon>
        <taxon>Phaseoleae</taxon>
        <taxon>Vigna</taxon>
    </lineage>
</organism>
<accession>A0A4D6MAS1</accession>
<dbReference type="Proteomes" id="UP000501690">
    <property type="component" value="Linkage Group LG6"/>
</dbReference>
<dbReference type="EMBL" id="CP039350">
    <property type="protein sequence ID" value="QCD98435.1"/>
    <property type="molecule type" value="Genomic_DNA"/>
</dbReference>
<sequence>MGKKEENEKMRRTLEFVVEGTREGESEGVTGEGDVVAGTGRNSDRARWVLKKAKVKRDQNP</sequence>
<keyword evidence="3" id="KW-1185">Reference proteome</keyword>
<evidence type="ECO:0000313" key="3">
    <source>
        <dbReference type="Proteomes" id="UP000501690"/>
    </source>
</evidence>
<dbReference type="AlphaFoldDB" id="A0A4D6MAS1"/>
<gene>
    <name evidence="2" type="ORF">DEO72_LG6g3156</name>
</gene>
<protein>
    <submittedName>
        <fullName evidence="2">Uncharacterized protein</fullName>
    </submittedName>
</protein>
<feature type="region of interest" description="Disordered" evidence="1">
    <location>
        <begin position="20"/>
        <end position="42"/>
    </location>
</feature>